<dbReference type="GO" id="GO:0050982">
    <property type="term" value="P:detection of mechanical stimulus"/>
    <property type="evidence" value="ECO:0007669"/>
    <property type="project" value="TreeGrafter"/>
</dbReference>
<dbReference type="InterPro" id="IPR031334">
    <property type="entry name" value="Piezo_cap_dom"/>
</dbReference>
<dbReference type="AlphaFoldDB" id="D8M022"/>
<feature type="transmembrane region" description="Helical" evidence="1">
    <location>
        <begin position="64"/>
        <end position="85"/>
    </location>
</feature>
<dbReference type="Pfam" id="PF12166">
    <property type="entry name" value="Piezo_cap"/>
    <property type="match status" value="1"/>
</dbReference>
<dbReference type="PANTHER" id="PTHR13167:SF25">
    <property type="entry name" value="PIEZO-TYPE MECHANOSENSITIVE ION CHANNEL COMPONENT"/>
    <property type="match status" value="1"/>
</dbReference>
<keyword evidence="5" id="KW-1185">Reference proteome</keyword>
<protein>
    <submittedName>
        <fullName evidence="4">Uncharacterized protein</fullName>
    </submittedName>
</protein>
<evidence type="ECO:0000313" key="4">
    <source>
        <dbReference type="EMBL" id="CBK21411.2"/>
    </source>
</evidence>
<proteinExistence type="predicted"/>
<dbReference type="GO" id="GO:0042391">
    <property type="term" value="P:regulation of membrane potential"/>
    <property type="evidence" value="ECO:0007669"/>
    <property type="project" value="TreeGrafter"/>
</dbReference>
<dbReference type="InParanoid" id="D8M022"/>
<dbReference type="GO" id="GO:0005261">
    <property type="term" value="F:monoatomic cation channel activity"/>
    <property type="evidence" value="ECO:0007669"/>
    <property type="project" value="TreeGrafter"/>
</dbReference>
<accession>D8M022</accession>
<evidence type="ECO:0000259" key="3">
    <source>
        <dbReference type="Pfam" id="PF24874"/>
    </source>
</evidence>
<dbReference type="PANTHER" id="PTHR13167">
    <property type="entry name" value="PIEZO-TYPE MECHANOSENSITIVE ION CHANNEL COMPONENT"/>
    <property type="match status" value="1"/>
</dbReference>
<dbReference type="RefSeq" id="XP_012895459.1">
    <property type="nucleotide sequence ID" value="XM_013040005.1"/>
</dbReference>
<keyword evidence="1" id="KW-0472">Membrane</keyword>
<evidence type="ECO:0000313" key="5">
    <source>
        <dbReference type="Proteomes" id="UP000008312"/>
    </source>
</evidence>
<dbReference type="InterPro" id="IPR056770">
    <property type="entry name" value="Piezo_THU9_anchor"/>
</dbReference>
<name>D8M022_BLAHO</name>
<dbReference type="GO" id="GO:0008381">
    <property type="term" value="F:mechanosensitive monoatomic ion channel activity"/>
    <property type="evidence" value="ECO:0007669"/>
    <property type="project" value="InterPro"/>
</dbReference>
<reference evidence="4" key="1">
    <citation type="submission" date="2010-02" db="EMBL/GenBank/DDBJ databases">
        <title>Sequencing and annotation of the Blastocystis hominis genome.</title>
        <authorList>
            <person name="Wincker P."/>
        </authorList>
    </citation>
    <scope>NUCLEOTIDE SEQUENCE</scope>
    <source>
        <strain evidence="4">Singapore isolate B</strain>
    </source>
</reference>
<evidence type="ECO:0000259" key="2">
    <source>
        <dbReference type="Pfam" id="PF12166"/>
    </source>
</evidence>
<dbReference type="GeneID" id="24918823"/>
<feature type="domain" description="Piezo non-specific cation channel cap" evidence="2">
    <location>
        <begin position="135"/>
        <end position="316"/>
    </location>
</feature>
<dbReference type="EMBL" id="FN668642">
    <property type="protein sequence ID" value="CBK21411.2"/>
    <property type="molecule type" value="Genomic_DNA"/>
</dbReference>
<sequence>MIPFLYELNCLIDWAVTETSCDIWNYMRVEEIRNTMFIGKYKSLSTQKDSLKNKGEARGRTEKIIWGFSMIFLIVLLLLLPLMLFSSDSSALVSNPVKFASMDVNLAVMGEPLSLYSFSRSADIVDANRTEYYRWQNMFKVDGKTVLLPKWTTESQIINIPSVSNHPWAVLEEYTNRVIDIVRKDCSSVQLDLQVMFDRDLPSEAQTVTQKITKTLNQTQCDTLIRMLDLSSIVDPSKEPLSIVFEHLYPRIYFLNSANEPVSYDTDESQFNSLEIELKASQSPLFGYQYHWEVRSDTPDTSSFQNGVLFWVINETQLSRICFRERLNGRTAGVEHLLARLCVDHRPVRHRVDHSGHLFPWVPRS</sequence>
<feature type="domain" description="Piezo THU9 and anchor" evidence="3">
    <location>
        <begin position="1"/>
        <end position="86"/>
    </location>
</feature>
<organism evidence="4">
    <name type="scientific">Blastocystis hominis</name>
    <dbReference type="NCBI Taxonomy" id="12968"/>
    <lineage>
        <taxon>Eukaryota</taxon>
        <taxon>Sar</taxon>
        <taxon>Stramenopiles</taxon>
        <taxon>Bigyra</taxon>
        <taxon>Opalozoa</taxon>
        <taxon>Opalinata</taxon>
        <taxon>Blastocystidae</taxon>
        <taxon>Blastocystis</taxon>
    </lineage>
</organism>
<dbReference type="GO" id="GO:0016020">
    <property type="term" value="C:membrane"/>
    <property type="evidence" value="ECO:0007669"/>
    <property type="project" value="InterPro"/>
</dbReference>
<dbReference type="Proteomes" id="UP000008312">
    <property type="component" value="Unassembled WGS sequence"/>
</dbReference>
<keyword evidence="1" id="KW-0812">Transmembrane</keyword>
<evidence type="ECO:0000256" key="1">
    <source>
        <dbReference type="SAM" id="Phobius"/>
    </source>
</evidence>
<dbReference type="InterPro" id="IPR027272">
    <property type="entry name" value="Piezo"/>
</dbReference>
<dbReference type="GO" id="GO:0071260">
    <property type="term" value="P:cellular response to mechanical stimulus"/>
    <property type="evidence" value="ECO:0007669"/>
    <property type="project" value="TreeGrafter"/>
</dbReference>
<dbReference type="Pfam" id="PF24874">
    <property type="entry name" value="Piezo_THU9_anchor"/>
    <property type="match status" value="1"/>
</dbReference>
<dbReference type="OrthoDB" id="196201at2759"/>
<keyword evidence="1" id="KW-1133">Transmembrane helix</keyword>
<gene>
    <name evidence="4" type="ORF">GSBLH_T00001580001</name>
</gene>